<feature type="transmembrane region" description="Helical" evidence="8">
    <location>
        <begin position="27"/>
        <end position="47"/>
    </location>
</feature>
<accession>A0A1E5GSU7</accession>
<comment type="similarity">
    <text evidence="7">Belongs to the drug/metabolite transporter (DMT) superfamily. Small multidrug resistance (SMR) (TC 2.A.7.1) family.</text>
</comment>
<dbReference type="GO" id="GO:0005886">
    <property type="term" value="C:plasma membrane"/>
    <property type="evidence" value="ECO:0007669"/>
    <property type="project" value="UniProtKB-SubCell"/>
</dbReference>
<sequence>MIGYVYLFVAIISEVIATNLLKATVGFTKLVPSVTCLVAYGICFYTLSKAINYMPLNVAYALWGAIGIVMITLFSVVYWKEQLNLPTMIGLGFILIGTILVNVFGTGH</sequence>
<reference evidence="10" key="1">
    <citation type="submission" date="2016-09" db="EMBL/GenBank/DDBJ databases">
        <authorList>
            <person name="Gulvik C.A."/>
        </authorList>
    </citation>
    <scope>NUCLEOTIDE SEQUENCE [LARGE SCALE GENOMIC DNA]</scope>
    <source>
        <strain evidence="10">LMG 8895</strain>
    </source>
</reference>
<gene>
    <name evidence="9" type="ORF">BCR25_18680</name>
</gene>
<protein>
    <submittedName>
        <fullName evidence="9">Quaternary ammonium transporter</fullName>
    </submittedName>
</protein>
<dbReference type="InterPro" id="IPR000390">
    <property type="entry name" value="Small_drug/metabolite_transptr"/>
</dbReference>
<dbReference type="InterPro" id="IPR045324">
    <property type="entry name" value="Small_multidrug_res"/>
</dbReference>
<dbReference type="InterPro" id="IPR037185">
    <property type="entry name" value="EmrE-like"/>
</dbReference>
<evidence type="ECO:0000256" key="6">
    <source>
        <dbReference type="ARBA" id="ARBA00023136"/>
    </source>
</evidence>
<comment type="subcellular location">
    <subcellularLocation>
        <location evidence="1 7">Cell membrane</location>
        <topology evidence="1 7">Multi-pass membrane protein</topology>
    </subcellularLocation>
</comment>
<evidence type="ECO:0000313" key="10">
    <source>
        <dbReference type="Proteomes" id="UP000095094"/>
    </source>
</evidence>
<evidence type="ECO:0000256" key="7">
    <source>
        <dbReference type="RuleBase" id="RU003942"/>
    </source>
</evidence>
<dbReference type="RefSeq" id="WP_069663428.1">
    <property type="nucleotide sequence ID" value="NZ_JBHUJJ010000001.1"/>
</dbReference>
<keyword evidence="6 8" id="KW-0472">Membrane</keyword>
<organism evidence="9 10">
    <name type="scientific">Enterococcus termitis</name>
    <dbReference type="NCBI Taxonomy" id="332950"/>
    <lineage>
        <taxon>Bacteria</taxon>
        <taxon>Bacillati</taxon>
        <taxon>Bacillota</taxon>
        <taxon>Bacilli</taxon>
        <taxon>Lactobacillales</taxon>
        <taxon>Enterococcaceae</taxon>
        <taxon>Enterococcus</taxon>
    </lineage>
</organism>
<dbReference type="Gene3D" id="1.10.3730.20">
    <property type="match status" value="1"/>
</dbReference>
<evidence type="ECO:0000313" key="9">
    <source>
        <dbReference type="EMBL" id="OEG15773.1"/>
    </source>
</evidence>
<keyword evidence="5 8" id="KW-1133">Transmembrane helix</keyword>
<evidence type="ECO:0000256" key="8">
    <source>
        <dbReference type="SAM" id="Phobius"/>
    </source>
</evidence>
<dbReference type="FunFam" id="1.10.3730.20:FF:000001">
    <property type="entry name" value="Quaternary ammonium compound resistance transporter SugE"/>
    <property type="match status" value="1"/>
</dbReference>
<evidence type="ECO:0000256" key="1">
    <source>
        <dbReference type="ARBA" id="ARBA00004651"/>
    </source>
</evidence>
<dbReference type="PANTHER" id="PTHR30561">
    <property type="entry name" value="SMR FAMILY PROTON-DEPENDENT DRUG EFFLUX TRANSPORTER SUGE"/>
    <property type="match status" value="1"/>
</dbReference>
<dbReference type="PANTHER" id="PTHR30561:SF1">
    <property type="entry name" value="MULTIDRUG TRANSPORTER EMRE"/>
    <property type="match status" value="1"/>
</dbReference>
<evidence type="ECO:0000256" key="4">
    <source>
        <dbReference type="ARBA" id="ARBA00022692"/>
    </source>
</evidence>
<keyword evidence="4 7" id="KW-0812">Transmembrane</keyword>
<name>A0A1E5GSU7_9ENTE</name>
<keyword evidence="10" id="KW-1185">Reference proteome</keyword>
<dbReference type="GO" id="GO:0022857">
    <property type="term" value="F:transmembrane transporter activity"/>
    <property type="evidence" value="ECO:0007669"/>
    <property type="project" value="InterPro"/>
</dbReference>
<dbReference type="Pfam" id="PF00893">
    <property type="entry name" value="Multi_Drug_Res"/>
    <property type="match status" value="1"/>
</dbReference>
<dbReference type="Proteomes" id="UP000095094">
    <property type="component" value="Unassembled WGS sequence"/>
</dbReference>
<feature type="transmembrane region" description="Helical" evidence="8">
    <location>
        <begin position="59"/>
        <end position="79"/>
    </location>
</feature>
<evidence type="ECO:0000256" key="5">
    <source>
        <dbReference type="ARBA" id="ARBA00022989"/>
    </source>
</evidence>
<feature type="transmembrane region" description="Helical" evidence="8">
    <location>
        <begin position="85"/>
        <end position="105"/>
    </location>
</feature>
<dbReference type="EMBL" id="MIJY01000014">
    <property type="protein sequence ID" value="OEG15773.1"/>
    <property type="molecule type" value="Genomic_DNA"/>
</dbReference>
<keyword evidence="2" id="KW-0813">Transport</keyword>
<comment type="caution">
    <text evidence="9">The sequence shown here is derived from an EMBL/GenBank/DDBJ whole genome shotgun (WGS) entry which is preliminary data.</text>
</comment>
<proteinExistence type="inferred from homology"/>
<evidence type="ECO:0000256" key="3">
    <source>
        <dbReference type="ARBA" id="ARBA00022475"/>
    </source>
</evidence>
<keyword evidence="3" id="KW-1003">Cell membrane</keyword>
<evidence type="ECO:0000256" key="2">
    <source>
        <dbReference type="ARBA" id="ARBA00022448"/>
    </source>
</evidence>
<dbReference type="SUPFAM" id="SSF103481">
    <property type="entry name" value="Multidrug resistance efflux transporter EmrE"/>
    <property type="match status" value="1"/>
</dbReference>
<dbReference type="AlphaFoldDB" id="A0A1E5GSU7"/>